<evidence type="ECO:0000256" key="1">
    <source>
        <dbReference type="PROSITE-ProRule" id="PRU00175"/>
    </source>
</evidence>
<feature type="domain" description="RING-type" evidence="2">
    <location>
        <begin position="124"/>
        <end position="172"/>
    </location>
</feature>
<evidence type="ECO:0000313" key="3">
    <source>
        <dbReference type="EMBL" id="OMJ93567.1"/>
    </source>
</evidence>
<dbReference type="OrthoDB" id="433334at2759"/>
<dbReference type="Proteomes" id="UP000187209">
    <property type="component" value="Unassembled WGS sequence"/>
</dbReference>
<proteinExistence type="predicted"/>
<sequence length="302" mass="34917">MSSDIIYVKTIEKELPGYFWYLVGVMQVKTSLSIQVVGNFLKKVNQDFIKHRVNEEAKDYIEQLLYEGKLGDAKNYLENYINDSDNYNKNIEEDVLGLIADLKNSPVFYQKIELKLKPQSSFNCSSCNRPIFSQDLVVLDDCVHMFHKECLSIKIRQQMASNALKIVCPVDKCAKEIQFHYLEHYVNKDEINKYQEGEFERMVKSGQFGKVISCPNITCKVQFCVELDKGYCPKCGISICGVCLKILDYCMCNQVIVRRQCPFCGTWNDKGRDKILNCTKCTSIFCFNCLKRVTECRCRGNQ</sequence>
<reference evidence="3 4" key="1">
    <citation type="submission" date="2016-11" db="EMBL/GenBank/DDBJ databases">
        <title>The macronuclear genome of Stentor coeruleus: a giant cell with tiny introns.</title>
        <authorList>
            <person name="Slabodnick M."/>
            <person name="Ruby J.G."/>
            <person name="Reiff S.B."/>
            <person name="Swart E.C."/>
            <person name="Gosai S."/>
            <person name="Prabakaran S."/>
            <person name="Witkowska E."/>
            <person name="Larue G.E."/>
            <person name="Fisher S."/>
            <person name="Freeman R.M."/>
            <person name="Gunawardena J."/>
            <person name="Chu W."/>
            <person name="Stover N.A."/>
            <person name="Gregory B.D."/>
            <person name="Nowacki M."/>
            <person name="Derisi J."/>
            <person name="Roy S.W."/>
            <person name="Marshall W.F."/>
            <person name="Sood P."/>
        </authorList>
    </citation>
    <scope>NUCLEOTIDE SEQUENCE [LARGE SCALE GENOMIC DNA]</scope>
    <source>
        <strain evidence="3">WM001</strain>
    </source>
</reference>
<dbReference type="PROSITE" id="PS50089">
    <property type="entry name" value="ZF_RING_2"/>
    <property type="match status" value="1"/>
</dbReference>
<keyword evidence="1" id="KW-0862">Zinc</keyword>
<dbReference type="InterPro" id="IPR001841">
    <property type="entry name" value="Znf_RING"/>
</dbReference>
<dbReference type="EMBL" id="MPUH01000040">
    <property type="protein sequence ID" value="OMJ93567.1"/>
    <property type="molecule type" value="Genomic_DNA"/>
</dbReference>
<dbReference type="Gene3D" id="3.30.40.10">
    <property type="entry name" value="Zinc/RING finger domain, C3HC4 (zinc finger)"/>
    <property type="match status" value="1"/>
</dbReference>
<keyword evidence="1" id="KW-0479">Metal-binding</keyword>
<evidence type="ECO:0000313" key="4">
    <source>
        <dbReference type="Proteomes" id="UP000187209"/>
    </source>
</evidence>
<dbReference type="SUPFAM" id="SSF57850">
    <property type="entry name" value="RING/U-box"/>
    <property type="match status" value="1"/>
</dbReference>
<gene>
    <name evidence="3" type="ORF">SteCoe_3402</name>
</gene>
<keyword evidence="4" id="KW-1185">Reference proteome</keyword>
<dbReference type="InterPro" id="IPR013083">
    <property type="entry name" value="Znf_RING/FYVE/PHD"/>
</dbReference>
<evidence type="ECO:0000259" key="2">
    <source>
        <dbReference type="PROSITE" id="PS50089"/>
    </source>
</evidence>
<protein>
    <recommendedName>
        <fullName evidence="2">RING-type domain-containing protein</fullName>
    </recommendedName>
</protein>
<dbReference type="AlphaFoldDB" id="A0A1R2CX32"/>
<organism evidence="3 4">
    <name type="scientific">Stentor coeruleus</name>
    <dbReference type="NCBI Taxonomy" id="5963"/>
    <lineage>
        <taxon>Eukaryota</taxon>
        <taxon>Sar</taxon>
        <taxon>Alveolata</taxon>
        <taxon>Ciliophora</taxon>
        <taxon>Postciliodesmatophora</taxon>
        <taxon>Heterotrichea</taxon>
        <taxon>Heterotrichida</taxon>
        <taxon>Stentoridae</taxon>
        <taxon>Stentor</taxon>
    </lineage>
</organism>
<name>A0A1R2CX32_9CILI</name>
<dbReference type="GO" id="GO:0008270">
    <property type="term" value="F:zinc ion binding"/>
    <property type="evidence" value="ECO:0007669"/>
    <property type="project" value="UniProtKB-KW"/>
</dbReference>
<comment type="caution">
    <text evidence="3">The sequence shown here is derived from an EMBL/GenBank/DDBJ whole genome shotgun (WGS) entry which is preliminary data.</text>
</comment>
<keyword evidence="1" id="KW-0863">Zinc-finger</keyword>
<accession>A0A1R2CX32</accession>